<comment type="caution">
    <text evidence="1">The sequence shown here is derived from an EMBL/GenBank/DDBJ whole genome shotgun (WGS) entry which is preliminary data.</text>
</comment>
<sequence length="239" mass="26231">MKLRILACLLTMTAGLPVVAIAGPKFQPPKGCTGFLTVQMHGCIVSNHYTCPGDAQGVKWRVDLNQDGPFFVSKIDDETQWLETYDIGAKTHEVLVQPSVKPASFSQLIKTGRNDYDFITVTDDGKREHVTGYDKLTGVSKVVDGVKLEESEFVSQAVGDDGTLLWRSSGNEMISREMRIFLAGKGIWQDPNGKTPFDNMPVVMRTPGQTGFFAAQPEFDCNTVMSQLTLPPALEGVIQ</sequence>
<proteinExistence type="predicted"/>
<name>A0A1J5Q0H8_9ZZZZ</name>
<protein>
    <submittedName>
        <fullName evidence="1">Uncharacterized protein</fullName>
    </submittedName>
</protein>
<dbReference type="AlphaFoldDB" id="A0A1J5Q0H8"/>
<organism evidence="1">
    <name type="scientific">mine drainage metagenome</name>
    <dbReference type="NCBI Taxonomy" id="410659"/>
    <lineage>
        <taxon>unclassified sequences</taxon>
        <taxon>metagenomes</taxon>
        <taxon>ecological metagenomes</taxon>
    </lineage>
</organism>
<gene>
    <name evidence="1" type="ORF">GALL_410840</name>
</gene>
<reference evidence="1" key="1">
    <citation type="submission" date="2016-10" db="EMBL/GenBank/DDBJ databases">
        <title>Sequence of Gallionella enrichment culture.</title>
        <authorList>
            <person name="Poehlein A."/>
            <person name="Muehling M."/>
            <person name="Daniel R."/>
        </authorList>
    </citation>
    <scope>NUCLEOTIDE SEQUENCE</scope>
</reference>
<dbReference type="EMBL" id="MLJW01001667">
    <property type="protein sequence ID" value="OIQ77225.1"/>
    <property type="molecule type" value="Genomic_DNA"/>
</dbReference>
<accession>A0A1J5Q0H8</accession>
<evidence type="ECO:0000313" key="1">
    <source>
        <dbReference type="EMBL" id="OIQ77225.1"/>
    </source>
</evidence>